<keyword evidence="6 14" id="KW-0812">Transmembrane</keyword>
<dbReference type="STRING" id="1176587.A8C56_22210"/>
<keyword evidence="10 14" id="KW-0046">Antibiotic resistance</keyword>
<feature type="transmembrane region" description="Helical" evidence="14">
    <location>
        <begin position="225"/>
        <end position="246"/>
    </location>
</feature>
<dbReference type="EC" id="3.6.1.27" evidence="3 14"/>
<name>A0A1A9I9W5_9BACT</name>
<protein>
    <recommendedName>
        <fullName evidence="4 14">Undecaprenyl-diphosphatase</fullName>
        <ecNumber evidence="3 14">3.6.1.27</ecNumber>
    </recommendedName>
    <alternativeName>
        <fullName evidence="12 14">Bacitracin resistance protein</fullName>
    </alternativeName>
    <alternativeName>
        <fullName evidence="11 14">Undecaprenyl pyrophosphate phosphatase</fullName>
    </alternativeName>
</protein>
<sequence length="278" mass="30734">MSIIQAIIIAIIEGITEYLPISSTGHMIIASSFMGIEKQEFTKLFEVAIQLGAILAVVVLYWRKFFPTRAEGGINWKFYLKLIIGVIPALVLGYLFSDKIDALLESPTTVAVSLFAGGFVLLFIDRLFNHPTVKTVDQISYPKAFITGIWQVIAMIPGVSRSAASIIGGMQQKMTREIAAEFSFFLAVPTMAAATLYSLFLKKWTQSGIEQKGYQIILASKENTIAFAIGNIVAFVVAIIAIKFFIDYLKKYGFKAFGWYRIIVGGVLLLLVYKGVIS</sequence>
<feature type="transmembrane region" description="Helical" evidence="14">
    <location>
        <begin position="78"/>
        <end position="96"/>
    </location>
</feature>
<dbReference type="GO" id="GO:0046677">
    <property type="term" value="P:response to antibiotic"/>
    <property type="evidence" value="ECO:0007669"/>
    <property type="project" value="UniProtKB-UniRule"/>
</dbReference>
<evidence type="ECO:0000256" key="7">
    <source>
        <dbReference type="ARBA" id="ARBA00022801"/>
    </source>
</evidence>
<dbReference type="RefSeq" id="WP_067760796.1">
    <property type="nucleotide sequence ID" value="NZ_CP015772.1"/>
</dbReference>
<dbReference type="GO" id="GO:0071555">
    <property type="term" value="P:cell wall organization"/>
    <property type="evidence" value="ECO:0007669"/>
    <property type="project" value="UniProtKB-KW"/>
</dbReference>
<dbReference type="EMBL" id="CP015772">
    <property type="protein sequence ID" value="ANH83334.1"/>
    <property type="molecule type" value="Genomic_DNA"/>
</dbReference>
<evidence type="ECO:0000256" key="13">
    <source>
        <dbReference type="ARBA" id="ARBA00047594"/>
    </source>
</evidence>
<feature type="transmembrane region" description="Helical" evidence="14">
    <location>
        <begin position="44"/>
        <end position="62"/>
    </location>
</feature>
<keyword evidence="5 14" id="KW-1003">Cell membrane</keyword>
<keyword evidence="9 14" id="KW-0472">Membrane</keyword>
<gene>
    <name evidence="14" type="primary">uppP</name>
    <name evidence="15" type="ORF">A8C56_22210</name>
</gene>
<keyword evidence="14" id="KW-0961">Cell wall biogenesis/degradation</keyword>
<dbReference type="Proteomes" id="UP000077667">
    <property type="component" value="Chromosome"/>
</dbReference>
<feature type="transmembrane region" description="Helical" evidence="14">
    <location>
        <begin position="258"/>
        <end position="277"/>
    </location>
</feature>
<reference evidence="15 16" key="1">
    <citation type="submission" date="2016-05" db="EMBL/GenBank/DDBJ databases">
        <title>Niabella ginsenosidivorans BS26 whole genome sequencing.</title>
        <authorList>
            <person name="Im W.T."/>
            <person name="Siddiqi M.Z."/>
        </authorList>
    </citation>
    <scope>NUCLEOTIDE SEQUENCE [LARGE SCALE GENOMIC DNA]</scope>
    <source>
        <strain evidence="15 16">BS26</strain>
    </source>
</reference>
<evidence type="ECO:0000256" key="3">
    <source>
        <dbReference type="ARBA" id="ARBA00012374"/>
    </source>
</evidence>
<organism evidence="15 16">
    <name type="scientific">Niabella ginsenosidivorans</name>
    <dbReference type="NCBI Taxonomy" id="1176587"/>
    <lineage>
        <taxon>Bacteria</taxon>
        <taxon>Pseudomonadati</taxon>
        <taxon>Bacteroidota</taxon>
        <taxon>Chitinophagia</taxon>
        <taxon>Chitinophagales</taxon>
        <taxon>Chitinophagaceae</taxon>
        <taxon>Niabella</taxon>
    </lineage>
</organism>
<evidence type="ECO:0000256" key="14">
    <source>
        <dbReference type="HAMAP-Rule" id="MF_01006"/>
    </source>
</evidence>
<evidence type="ECO:0000256" key="6">
    <source>
        <dbReference type="ARBA" id="ARBA00022692"/>
    </source>
</evidence>
<evidence type="ECO:0000256" key="12">
    <source>
        <dbReference type="ARBA" id="ARBA00032932"/>
    </source>
</evidence>
<evidence type="ECO:0000256" key="4">
    <source>
        <dbReference type="ARBA" id="ARBA00021581"/>
    </source>
</evidence>
<proteinExistence type="inferred from homology"/>
<dbReference type="GO" id="GO:0009252">
    <property type="term" value="P:peptidoglycan biosynthetic process"/>
    <property type="evidence" value="ECO:0007669"/>
    <property type="project" value="UniProtKB-KW"/>
</dbReference>
<dbReference type="GO" id="GO:0050380">
    <property type="term" value="F:undecaprenyl-diphosphatase activity"/>
    <property type="evidence" value="ECO:0007669"/>
    <property type="project" value="UniProtKB-UniRule"/>
</dbReference>
<evidence type="ECO:0000256" key="11">
    <source>
        <dbReference type="ARBA" id="ARBA00032707"/>
    </source>
</evidence>
<dbReference type="NCBIfam" id="NF001389">
    <property type="entry name" value="PRK00281.1-2"/>
    <property type="match status" value="1"/>
</dbReference>
<dbReference type="PANTHER" id="PTHR30622:SF3">
    <property type="entry name" value="UNDECAPRENYL-DIPHOSPHATASE"/>
    <property type="match status" value="1"/>
</dbReference>
<evidence type="ECO:0000256" key="1">
    <source>
        <dbReference type="ARBA" id="ARBA00004651"/>
    </source>
</evidence>
<keyword evidence="7 14" id="KW-0378">Hydrolase</keyword>
<evidence type="ECO:0000313" key="16">
    <source>
        <dbReference type="Proteomes" id="UP000077667"/>
    </source>
</evidence>
<evidence type="ECO:0000256" key="2">
    <source>
        <dbReference type="ARBA" id="ARBA00010621"/>
    </source>
</evidence>
<dbReference type="HAMAP" id="MF_01006">
    <property type="entry name" value="Undec_diphosphatase"/>
    <property type="match status" value="1"/>
</dbReference>
<keyword evidence="14" id="KW-0573">Peptidoglycan synthesis</keyword>
<accession>A0A1A9I9W5</accession>
<evidence type="ECO:0000256" key="9">
    <source>
        <dbReference type="ARBA" id="ARBA00023136"/>
    </source>
</evidence>
<feature type="transmembrane region" description="Helical" evidence="14">
    <location>
        <begin position="182"/>
        <end position="200"/>
    </location>
</feature>
<dbReference type="AlphaFoldDB" id="A0A1A9I9W5"/>
<keyword evidence="8 14" id="KW-1133">Transmembrane helix</keyword>
<dbReference type="NCBIfam" id="NF001390">
    <property type="entry name" value="PRK00281.1-4"/>
    <property type="match status" value="1"/>
</dbReference>
<evidence type="ECO:0000256" key="10">
    <source>
        <dbReference type="ARBA" id="ARBA00023251"/>
    </source>
</evidence>
<comment type="subcellular location">
    <subcellularLocation>
        <location evidence="1 14">Cell membrane</location>
        <topology evidence="1 14">Multi-pass membrane protein</topology>
    </subcellularLocation>
</comment>
<comment type="similarity">
    <text evidence="2 14">Belongs to the UppP family.</text>
</comment>
<evidence type="ECO:0000256" key="8">
    <source>
        <dbReference type="ARBA" id="ARBA00022989"/>
    </source>
</evidence>
<comment type="function">
    <text evidence="14">Catalyzes the dephosphorylation of undecaprenyl diphosphate (UPP). Confers resistance to bacitracin.</text>
</comment>
<comment type="catalytic activity">
    <reaction evidence="13 14">
        <text>di-trans,octa-cis-undecaprenyl diphosphate + H2O = di-trans,octa-cis-undecaprenyl phosphate + phosphate + H(+)</text>
        <dbReference type="Rhea" id="RHEA:28094"/>
        <dbReference type="ChEBI" id="CHEBI:15377"/>
        <dbReference type="ChEBI" id="CHEBI:15378"/>
        <dbReference type="ChEBI" id="CHEBI:43474"/>
        <dbReference type="ChEBI" id="CHEBI:58405"/>
        <dbReference type="ChEBI" id="CHEBI:60392"/>
        <dbReference type="EC" id="3.6.1.27"/>
    </reaction>
</comment>
<keyword evidence="14" id="KW-0133">Cell shape</keyword>
<evidence type="ECO:0000313" key="15">
    <source>
        <dbReference type="EMBL" id="ANH83334.1"/>
    </source>
</evidence>
<dbReference type="OrthoDB" id="9808289at2"/>
<dbReference type="KEGG" id="nia:A8C56_22210"/>
<feature type="transmembrane region" description="Helical" evidence="14">
    <location>
        <begin position="108"/>
        <end position="128"/>
    </location>
</feature>
<dbReference type="GO" id="GO:0008360">
    <property type="term" value="P:regulation of cell shape"/>
    <property type="evidence" value="ECO:0007669"/>
    <property type="project" value="UniProtKB-KW"/>
</dbReference>
<comment type="miscellaneous">
    <text evidence="14">Bacitracin is thought to be involved in the inhibition of peptidoglycan synthesis by sequestering undecaprenyl diphosphate, thereby reducing the pool of lipid carrier available.</text>
</comment>
<keyword evidence="16" id="KW-1185">Reference proteome</keyword>
<dbReference type="Pfam" id="PF02673">
    <property type="entry name" value="BacA"/>
    <property type="match status" value="1"/>
</dbReference>
<dbReference type="GO" id="GO:0005886">
    <property type="term" value="C:plasma membrane"/>
    <property type="evidence" value="ECO:0007669"/>
    <property type="project" value="UniProtKB-SubCell"/>
</dbReference>
<dbReference type="PANTHER" id="PTHR30622">
    <property type="entry name" value="UNDECAPRENYL-DIPHOSPHATASE"/>
    <property type="match status" value="1"/>
</dbReference>
<dbReference type="InterPro" id="IPR003824">
    <property type="entry name" value="UppP"/>
</dbReference>
<feature type="transmembrane region" description="Helical" evidence="14">
    <location>
        <begin position="148"/>
        <end position="170"/>
    </location>
</feature>
<evidence type="ECO:0000256" key="5">
    <source>
        <dbReference type="ARBA" id="ARBA00022475"/>
    </source>
</evidence>